<feature type="transmembrane region" description="Helical" evidence="1">
    <location>
        <begin position="126"/>
        <end position="153"/>
    </location>
</feature>
<dbReference type="RefSeq" id="XP_007704701.1">
    <property type="nucleotide sequence ID" value="XM_007706511.1"/>
</dbReference>
<protein>
    <submittedName>
        <fullName evidence="2">Uncharacterized protein</fullName>
    </submittedName>
</protein>
<evidence type="ECO:0000313" key="2">
    <source>
        <dbReference type="EMBL" id="EMD59706.1"/>
    </source>
</evidence>
<dbReference type="EMBL" id="KB445652">
    <property type="protein sequence ID" value="EMD59706.1"/>
    <property type="molecule type" value="Genomic_DNA"/>
</dbReference>
<keyword evidence="1" id="KW-0472">Membrane</keyword>
<accession>M2SRJ5</accession>
<dbReference type="AlphaFoldDB" id="M2SRJ5"/>
<keyword evidence="1" id="KW-0812">Transmembrane</keyword>
<dbReference type="GeneID" id="19135256"/>
<keyword evidence="3" id="KW-1185">Reference proteome</keyword>
<dbReference type="HOGENOM" id="CLU_1180121_0_0_1"/>
<reference evidence="3" key="2">
    <citation type="journal article" date="2013" name="PLoS Genet.">
        <title>Comparative genome structure, secondary metabolite, and effector coding capacity across Cochliobolus pathogens.</title>
        <authorList>
            <person name="Condon B.J."/>
            <person name="Leng Y."/>
            <person name="Wu D."/>
            <person name="Bushley K.E."/>
            <person name="Ohm R.A."/>
            <person name="Otillar R."/>
            <person name="Martin J."/>
            <person name="Schackwitz W."/>
            <person name="Grimwood J."/>
            <person name="MohdZainudin N."/>
            <person name="Xue C."/>
            <person name="Wang R."/>
            <person name="Manning V.A."/>
            <person name="Dhillon B."/>
            <person name="Tu Z.J."/>
            <person name="Steffenson B.J."/>
            <person name="Salamov A."/>
            <person name="Sun H."/>
            <person name="Lowry S."/>
            <person name="LaButti K."/>
            <person name="Han J."/>
            <person name="Copeland A."/>
            <person name="Lindquist E."/>
            <person name="Barry K."/>
            <person name="Schmutz J."/>
            <person name="Baker S.E."/>
            <person name="Ciuffetti L.M."/>
            <person name="Grigoriev I.V."/>
            <person name="Zhong S."/>
            <person name="Turgeon B.G."/>
        </authorList>
    </citation>
    <scope>NUCLEOTIDE SEQUENCE [LARGE SCALE GENOMIC DNA]</scope>
    <source>
        <strain evidence="3">ND90Pr / ATCC 201652</strain>
    </source>
</reference>
<dbReference type="KEGG" id="bsc:COCSADRAFT_253000"/>
<keyword evidence="1" id="KW-1133">Transmembrane helix</keyword>
<sequence length="235" mass="26512">MIWILLDRLVVSLRDGIRANRTNVDANKTSCFPSNKDRRTCMACRNRTAPWSGIWLRRATRAARPTGSANHHPLACPMASNLIWSLSRVEKWWAACYLKTDYATRVMETAMQCRPKGSPRRQVRRGAVYVCMYVCVCTYVACMYVCMCMYAAYPACRHGDGEEGKGGPLSQRTHSLCNRACTLHCVCTLGTQTLHTRRHFVSPRAAVALTYGDASTGVLLRFDYSTTRLLDMHSK</sequence>
<evidence type="ECO:0000313" key="3">
    <source>
        <dbReference type="Proteomes" id="UP000016934"/>
    </source>
</evidence>
<evidence type="ECO:0000256" key="1">
    <source>
        <dbReference type="SAM" id="Phobius"/>
    </source>
</evidence>
<gene>
    <name evidence="2" type="ORF">COCSADRAFT_253000</name>
</gene>
<proteinExistence type="predicted"/>
<reference evidence="2 3" key="1">
    <citation type="journal article" date="2012" name="PLoS Pathog.">
        <title>Diverse lifestyles and strategies of plant pathogenesis encoded in the genomes of eighteen Dothideomycetes fungi.</title>
        <authorList>
            <person name="Ohm R.A."/>
            <person name="Feau N."/>
            <person name="Henrissat B."/>
            <person name="Schoch C.L."/>
            <person name="Horwitz B.A."/>
            <person name="Barry K.W."/>
            <person name="Condon B.J."/>
            <person name="Copeland A.C."/>
            <person name="Dhillon B."/>
            <person name="Glaser F."/>
            <person name="Hesse C.N."/>
            <person name="Kosti I."/>
            <person name="LaButti K."/>
            <person name="Lindquist E.A."/>
            <person name="Lucas S."/>
            <person name="Salamov A.A."/>
            <person name="Bradshaw R.E."/>
            <person name="Ciuffetti L."/>
            <person name="Hamelin R.C."/>
            <person name="Kema G.H.J."/>
            <person name="Lawrence C."/>
            <person name="Scott J.A."/>
            <person name="Spatafora J.W."/>
            <person name="Turgeon B.G."/>
            <person name="de Wit P.J.G.M."/>
            <person name="Zhong S."/>
            <person name="Goodwin S.B."/>
            <person name="Grigoriev I.V."/>
        </authorList>
    </citation>
    <scope>NUCLEOTIDE SEQUENCE [LARGE SCALE GENOMIC DNA]</scope>
    <source>
        <strain evidence="3">ND90Pr / ATCC 201652</strain>
    </source>
</reference>
<name>M2SRJ5_COCSN</name>
<dbReference type="Proteomes" id="UP000016934">
    <property type="component" value="Unassembled WGS sequence"/>
</dbReference>
<organism evidence="2 3">
    <name type="scientific">Cochliobolus sativus (strain ND90Pr / ATCC 201652)</name>
    <name type="common">Common root rot and spot blotch fungus</name>
    <name type="synonym">Bipolaris sorokiniana</name>
    <dbReference type="NCBI Taxonomy" id="665912"/>
    <lineage>
        <taxon>Eukaryota</taxon>
        <taxon>Fungi</taxon>
        <taxon>Dikarya</taxon>
        <taxon>Ascomycota</taxon>
        <taxon>Pezizomycotina</taxon>
        <taxon>Dothideomycetes</taxon>
        <taxon>Pleosporomycetidae</taxon>
        <taxon>Pleosporales</taxon>
        <taxon>Pleosporineae</taxon>
        <taxon>Pleosporaceae</taxon>
        <taxon>Bipolaris</taxon>
    </lineage>
</organism>